<dbReference type="GO" id="GO:0005628">
    <property type="term" value="C:prospore membrane"/>
    <property type="evidence" value="ECO:0007669"/>
    <property type="project" value="EnsemblFungi"/>
</dbReference>
<feature type="domain" description="PX" evidence="13">
    <location>
        <begin position="179"/>
        <end position="296"/>
    </location>
</feature>
<evidence type="ECO:0000256" key="11">
    <source>
        <dbReference type="SAM" id="Coils"/>
    </source>
</evidence>
<reference evidence="14 15" key="1">
    <citation type="journal article" date="2016" name="Genome Announc.">
        <title>Genome Sequence of Madurella mycetomatis mm55, Isolated from a Human Mycetoma Case in Sudan.</title>
        <authorList>
            <person name="Smit S."/>
            <person name="Derks M.F."/>
            <person name="Bervoets S."/>
            <person name="Fahal A."/>
            <person name="van Leeuwen W."/>
            <person name="van Belkum A."/>
            <person name="van de Sande W.W."/>
        </authorList>
    </citation>
    <scope>NUCLEOTIDE SEQUENCE [LARGE SCALE GENOMIC DNA]</scope>
    <source>
        <strain evidence="15">mm55</strain>
    </source>
</reference>
<protein>
    <submittedName>
        <fullName evidence="14">Vacuolar protein sorting-associated protein vps5</fullName>
    </submittedName>
</protein>
<evidence type="ECO:0000256" key="3">
    <source>
        <dbReference type="ARBA" id="ARBA00004555"/>
    </source>
</evidence>
<dbReference type="FunFam" id="1.20.1270.60:FF:000022">
    <property type="entry name" value="Sorting nexin 3 protein"/>
    <property type="match status" value="1"/>
</dbReference>
<dbReference type="SUPFAM" id="SSF64268">
    <property type="entry name" value="PX domain"/>
    <property type="match status" value="1"/>
</dbReference>
<dbReference type="Gene3D" id="3.30.1520.10">
    <property type="entry name" value="Phox-like domain"/>
    <property type="match status" value="1"/>
</dbReference>
<dbReference type="SUPFAM" id="SSF103657">
    <property type="entry name" value="BAR/IMD domain-like"/>
    <property type="match status" value="1"/>
</dbReference>
<name>A0A175VTC7_9PEZI</name>
<organism evidence="14 15">
    <name type="scientific">Madurella mycetomatis</name>
    <dbReference type="NCBI Taxonomy" id="100816"/>
    <lineage>
        <taxon>Eukaryota</taxon>
        <taxon>Fungi</taxon>
        <taxon>Dikarya</taxon>
        <taxon>Ascomycota</taxon>
        <taxon>Pezizomycotina</taxon>
        <taxon>Sordariomycetes</taxon>
        <taxon>Sordariomycetidae</taxon>
        <taxon>Sordariales</taxon>
        <taxon>Sordariales incertae sedis</taxon>
        <taxon>Madurella</taxon>
    </lineage>
</organism>
<dbReference type="GO" id="GO:0045053">
    <property type="term" value="P:protein retention in Golgi apparatus"/>
    <property type="evidence" value="ECO:0007669"/>
    <property type="project" value="TreeGrafter"/>
</dbReference>
<comment type="similarity">
    <text evidence="4">Belongs to the sorting nexin family.</text>
</comment>
<proteinExistence type="inferred from homology"/>
<keyword evidence="15" id="KW-1185">Reference proteome</keyword>
<keyword evidence="6" id="KW-0963">Cytoplasm</keyword>
<dbReference type="AlphaFoldDB" id="A0A175VTC7"/>
<dbReference type="InterPro" id="IPR027267">
    <property type="entry name" value="AH/BAR_dom_sf"/>
</dbReference>
<evidence type="ECO:0000313" key="15">
    <source>
        <dbReference type="Proteomes" id="UP000078237"/>
    </source>
</evidence>
<dbReference type="PANTHER" id="PTHR10555:SF170">
    <property type="entry name" value="FI18122P1"/>
    <property type="match status" value="1"/>
</dbReference>
<dbReference type="GO" id="GO:0005794">
    <property type="term" value="C:Golgi apparatus"/>
    <property type="evidence" value="ECO:0007669"/>
    <property type="project" value="UniProtKB-SubCell"/>
</dbReference>
<dbReference type="Gene3D" id="1.20.1270.60">
    <property type="entry name" value="Arfaptin homology (AH) domain/BAR domain"/>
    <property type="match status" value="1"/>
</dbReference>
<feature type="compositionally biased region" description="Basic and acidic residues" evidence="12">
    <location>
        <begin position="131"/>
        <end position="150"/>
    </location>
</feature>
<dbReference type="InterPro" id="IPR035803">
    <property type="entry name" value="BAR_Vps5"/>
</dbReference>
<dbReference type="PROSITE" id="PS50195">
    <property type="entry name" value="PX"/>
    <property type="match status" value="1"/>
</dbReference>
<comment type="subcellular location">
    <subcellularLocation>
        <location evidence="2">Cytoplasm</location>
    </subcellularLocation>
    <subcellularLocation>
        <location evidence="3">Golgi apparatus</location>
    </subcellularLocation>
    <subcellularLocation>
        <location evidence="1">Membrane</location>
        <topology evidence="1">Peripheral membrane protein</topology>
        <orientation evidence="1">Cytoplasmic side</orientation>
    </subcellularLocation>
</comment>
<keyword evidence="5" id="KW-0813">Transport</keyword>
<dbReference type="SMART" id="SM00312">
    <property type="entry name" value="PX"/>
    <property type="match status" value="1"/>
</dbReference>
<dbReference type="GO" id="GO:0005829">
    <property type="term" value="C:cytosol"/>
    <property type="evidence" value="ECO:0007669"/>
    <property type="project" value="GOC"/>
</dbReference>
<feature type="compositionally biased region" description="Low complexity" evidence="12">
    <location>
        <begin position="72"/>
        <end position="96"/>
    </location>
</feature>
<evidence type="ECO:0000256" key="8">
    <source>
        <dbReference type="ARBA" id="ARBA00022927"/>
    </source>
</evidence>
<gene>
    <name evidence="14" type="ORF">MMYC01_207920</name>
</gene>
<feature type="region of interest" description="Disordered" evidence="12">
    <location>
        <begin position="1"/>
        <end position="164"/>
    </location>
</feature>
<dbReference type="InterPro" id="IPR001683">
    <property type="entry name" value="PX_dom"/>
</dbReference>
<evidence type="ECO:0000259" key="13">
    <source>
        <dbReference type="PROSITE" id="PS50195"/>
    </source>
</evidence>
<evidence type="ECO:0000256" key="4">
    <source>
        <dbReference type="ARBA" id="ARBA00010883"/>
    </source>
</evidence>
<dbReference type="OrthoDB" id="271164at2759"/>
<evidence type="ECO:0000256" key="7">
    <source>
        <dbReference type="ARBA" id="ARBA00022553"/>
    </source>
</evidence>
<dbReference type="GO" id="GO:0032120">
    <property type="term" value="P:ascospore-type prospore membrane formation"/>
    <property type="evidence" value="ECO:0007669"/>
    <property type="project" value="EnsemblFungi"/>
</dbReference>
<keyword evidence="10" id="KW-0472">Membrane</keyword>
<dbReference type="CDD" id="cd07627">
    <property type="entry name" value="BAR_Vps5p"/>
    <property type="match status" value="1"/>
</dbReference>
<evidence type="ECO:0000256" key="2">
    <source>
        <dbReference type="ARBA" id="ARBA00004496"/>
    </source>
</evidence>
<evidence type="ECO:0000256" key="10">
    <source>
        <dbReference type="ARBA" id="ARBA00023136"/>
    </source>
</evidence>
<dbReference type="VEuPathDB" id="FungiDB:MMYC01_207920"/>
<accession>A0A175VTC7</accession>
<keyword evidence="11" id="KW-0175">Coiled coil</keyword>
<evidence type="ECO:0000256" key="12">
    <source>
        <dbReference type="SAM" id="MobiDB-lite"/>
    </source>
</evidence>
<dbReference type="Pfam" id="PF00787">
    <property type="entry name" value="PX"/>
    <property type="match status" value="1"/>
</dbReference>
<comment type="caution">
    <text evidence="14">The sequence shown here is derived from an EMBL/GenBank/DDBJ whole genome shotgun (WGS) entry which is preliminary data.</text>
</comment>
<feature type="compositionally biased region" description="Low complexity" evidence="12">
    <location>
        <begin position="26"/>
        <end position="57"/>
    </location>
</feature>
<evidence type="ECO:0000256" key="5">
    <source>
        <dbReference type="ARBA" id="ARBA00022448"/>
    </source>
</evidence>
<evidence type="ECO:0000256" key="9">
    <source>
        <dbReference type="ARBA" id="ARBA00023034"/>
    </source>
</evidence>
<evidence type="ECO:0000256" key="1">
    <source>
        <dbReference type="ARBA" id="ARBA00004287"/>
    </source>
</evidence>
<dbReference type="EMBL" id="LCTW02000352">
    <property type="protein sequence ID" value="KXX74439.1"/>
    <property type="molecule type" value="Genomic_DNA"/>
</dbReference>
<dbReference type="InterPro" id="IPR015404">
    <property type="entry name" value="Vps5_C"/>
</dbReference>
<dbReference type="Pfam" id="PF09325">
    <property type="entry name" value="Vps5"/>
    <property type="match status" value="1"/>
</dbReference>
<keyword evidence="9" id="KW-0333">Golgi apparatus</keyword>
<evidence type="ECO:0000256" key="6">
    <source>
        <dbReference type="ARBA" id="ARBA00022490"/>
    </source>
</evidence>
<dbReference type="GO" id="GO:0005768">
    <property type="term" value="C:endosome"/>
    <property type="evidence" value="ECO:0007669"/>
    <property type="project" value="EnsemblFungi"/>
</dbReference>
<dbReference type="Proteomes" id="UP000078237">
    <property type="component" value="Unassembled WGS sequence"/>
</dbReference>
<dbReference type="STRING" id="100816.A0A175VTC7"/>
<dbReference type="InterPro" id="IPR036871">
    <property type="entry name" value="PX_dom_sf"/>
</dbReference>
<evidence type="ECO:0000313" key="14">
    <source>
        <dbReference type="EMBL" id="KXX74439.1"/>
    </source>
</evidence>
<dbReference type="GO" id="GO:0030904">
    <property type="term" value="C:retromer complex"/>
    <property type="evidence" value="ECO:0007669"/>
    <property type="project" value="EnsemblFungi"/>
</dbReference>
<dbReference type="FunFam" id="3.30.1520.10:FF:000013">
    <property type="entry name" value="Putative Sorting nexin 3"/>
    <property type="match status" value="1"/>
</dbReference>
<dbReference type="GO" id="GO:0042147">
    <property type="term" value="P:retrograde transport, endosome to Golgi"/>
    <property type="evidence" value="ECO:0007669"/>
    <property type="project" value="EnsemblFungi"/>
</dbReference>
<dbReference type="GO" id="GO:0006886">
    <property type="term" value="P:intracellular protein transport"/>
    <property type="evidence" value="ECO:0007669"/>
    <property type="project" value="EnsemblFungi"/>
</dbReference>
<keyword evidence="7" id="KW-0597">Phosphoprotein</keyword>
<keyword evidence="8" id="KW-0653">Protein transport</keyword>
<sequence length="571" mass="63030">MEDPWADSADSSAPLGSSSQGNDDNATASSTPTSTAATTAAPTTTSSRPSRLTPRRLVAQPTRLQAVEDDPLGPLGAPPADDAALSSPPLGVAAAGRAGGPPVPPVKEQLPLRTTMPPSAAGKRTATGPPDPHRIDDDDDDNRLFSDRPRQPPPVQAALPSPVRTTMQPSVSVERAARPSFHITVGDPHKVGDLATSHIVYSVRTQTTSKAYKQSEFEVKRRYRDFLWLYNTLHANNPGVVVPPPPEKQAVGRFESNFVESRRAALEKMLNKIAAHPTLQQDADLKLFLESEAFNIDVKHKERKEPNLGESKSVLGSLGFSVGSANKFVEQDDWFHDRRVYLDALENQLKALLKAMDSMVAQRKSMAEAAGDFSASLHALSTVELSPTLSGPLDALSELQLTIRDVYDRQAQQDVLTFGIIIEEYIRLIGSVKQAFSQRQKAFHSWHSAESELLKRKAAQDKLLRQGKSQQDRLNQVSAEVADAERKVHQARLLFDDMGRLMRSELDRFEREKVEDFKSGVETFLESAVEAQKELIEKWETFLMQLDAEDDETVFYRPPLFSSTNPPVTQQ</sequence>
<feature type="compositionally biased region" description="Low complexity" evidence="12">
    <location>
        <begin position="1"/>
        <end position="19"/>
    </location>
</feature>
<dbReference type="PANTHER" id="PTHR10555">
    <property type="entry name" value="SORTING NEXIN"/>
    <property type="match status" value="1"/>
</dbReference>
<dbReference type="GO" id="GO:0035091">
    <property type="term" value="F:phosphatidylinositol binding"/>
    <property type="evidence" value="ECO:0007669"/>
    <property type="project" value="InterPro"/>
</dbReference>
<feature type="coiled-coil region" evidence="11">
    <location>
        <begin position="467"/>
        <end position="494"/>
    </location>
</feature>